<proteinExistence type="predicted"/>
<dbReference type="OrthoDB" id="7432757at2"/>
<evidence type="ECO:0000313" key="3">
    <source>
        <dbReference type="Proteomes" id="UP000243778"/>
    </source>
</evidence>
<organism evidence="1 4">
    <name type="scientific">Pseudomonas kuykendallii</name>
    <dbReference type="NCBI Taxonomy" id="1007099"/>
    <lineage>
        <taxon>Bacteria</taxon>
        <taxon>Pseudomonadati</taxon>
        <taxon>Pseudomonadota</taxon>
        <taxon>Gammaproteobacteria</taxon>
        <taxon>Pseudomonadales</taxon>
        <taxon>Pseudomonadaceae</taxon>
        <taxon>Pseudomonas</taxon>
    </lineage>
</organism>
<dbReference type="AlphaFoldDB" id="A0A2W5D0L9"/>
<evidence type="ECO:0000313" key="4">
    <source>
        <dbReference type="Proteomes" id="UP000249198"/>
    </source>
</evidence>
<dbReference type="STRING" id="1007099.SAMN05216287_4169"/>
<evidence type="ECO:0000313" key="1">
    <source>
        <dbReference type="EMBL" id="PZP25535.1"/>
    </source>
</evidence>
<dbReference type="EMBL" id="QFOH01000005">
    <property type="protein sequence ID" value="PZP25535.1"/>
    <property type="molecule type" value="Genomic_DNA"/>
</dbReference>
<dbReference type="RefSeq" id="WP_090231571.1">
    <property type="nucleotide sequence ID" value="NZ_FNNU01000008.1"/>
</dbReference>
<name>A0A2W5D0L9_9PSED</name>
<keyword evidence="3" id="KW-1185">Reference proteome</keyword>
<reference evidence="2" key="1">
    <citation type="submission" date="2016-10" db="EMBL/GenBank/DDBJ databases">
        <authorList>
            <person name="de Groot N.N."/>
        </authorList>
    </citation>
    <scope>NUCLEOTIDE SEQUENCE [LARGE SCALE GENOMIC DNA]</scope>
    <source>
        <strain evidence="2">NRRL B-59562</strain>
    </source>
</reference>
<accession>A0A1H3FTC8</accession>
<dbReference type="InterPro" id="IPR022050">
    <property type="entry name" value="T_hemolysin"/>
</dbReference>
<sequence length="225" mass="25106">MIDTEWNTVFPLSFGADLQRPLALSLTREQDPGREAVETFIRERFAAVHNAEIHHFMPELMALHDRQGQLCAAVGARLGRTGPMFIEQYLQNPMEQVVSLIAGEPVERRCIVEVGNLAARNAGSARLIIVAMTWLLARHGLEWVVFTGAATLINSFQRLGLEPLLLCDADPERLGADQDTWGNYYSQHPHVYAGDIRFGLEQLESSGVLARLGFPFFDARHCHAA</sequence>
<dbReference type="Proteomes" id="UP000243778">
    <property type="component" value="Unassembled WGS sequence"/>
</dbReference>
<evidence type="ECO:0000313" key="2">
    <source>
        <dbReference type="EMBL" id="SDX94333.1"/>
    </source>
</evidence>
<accession>A0A2W5D0L9</accession>
<reference evidence="3" key="2">
    <citation type="submission" date="2016-10" db="EMBL/GenBank/DDBJ databases">
        <authorList>
            <person name="Varghese N."/>
            <person name="Submissions S."/>
        </authorList>
    </citation>
    <scope>NUCLEOTIDE SEQUENCE [LARGE SCALE GENOMIC DNA]</scope>
    <source>
        <strain evidence="3">NRRL B-59562</strain>
    </source>
</reference>
<protein>
    <submittedName>
        <fullName evidence="1">Thermostable hemolysin</fullName>
    </submittedName>
</protein>
<dbReference type="Pfam" id="PF12261">
    <property type="entry name" value="T_hemolysin"/>
    <property type="match status" value="1"/>
</dbReference>
<reference evidence="1 4" key="3">
    <citation type="submission" date="2017-08" db="EMBL/GenBank/DDBJ databases">
        <title>Infants hospitalized years apart are colonized by the same room-sourced microbial strains.</title>
        <authorList>
            <person name="Brooks B."/>
            <person name="Olm M.R."/>
            <person name="Firek B.A."/>
            <person name="Baker R."/>
            <person name="Thomas B.C."/>
            <person name="Morowitz M.J."/>
            <person name="Banfield J.F."/>
        </authorList>
    </citation>
    <scope>NUCLEOTIDE SEQUENCE [LARGE SCALE GENOMIC DNA]</scope>
    <source>
        <strain evidence="1">S2_009_000_R2_77</strain>
    </source>
</reference>
<gene>
    <name evidence="1" type="ORF">DI599_04705</name>
    <name evidence="2" type="ORF">SAMN05216287_4169</name>
</gene>
<dbReference type="EMBL" id="FNNU01000008">
    <property type="protein sequence ID" value="SDX94333.1"/>
    <property type="molecule type" value="Genomic_DNA"/>
</dbReference>
<dbReference type="Proteomes" id="UP000249198">
    <property type="component" value="Unassembled WGS sequence"/>
</dbReference>